<evidence type="ECO:0000313" key="3">
    <source>
        <dbReference type="Proteomes" id="UP000474640"/>
    </source>
</evidence>
<evidence type="ECO:0000313" key="2">
    <source>
        <dbReference type="EMBL" id="KAF3288471.1"/>
    </source>
</evidence>
<sequence length="126" mass="13748">MLFAPGAGPQTNPMKEMRSSYLFPPTSSPKHCETIQMVALIVQVYRRLSPASDIPIARGESKEGGNFTEFGVEPVNPPASKMAKDGRTFNDISSSRCSSPLHRPCRGPGCACECIPCQVPKPYLEY</sequence>
<comment type="caution">
    <text evidence="2">The sequence shown here is derived from an EMBL/GenBank/DDBJ whole genome shotgun (WGS) entry which is preliminary data.</text>
</comment>
<dbReference type="Proteomes" id="UP000474640">
    <property type="component" value="Unassembled WGS sequence"/>
</dbReference>
<accession>A0A7C8RFZ4</accession>
<dbReference type="EMBL" id="JAABOJ010000003">
    <property type="protein sequence ID" value="KAF3288471.1"/>
    <property type="molecule type" value="Genomic_DNA"/>
</dbReference>
<proteinExistence type="predicted"/>
<dbReference type="OrthoDB" id="10268984at2759"/>
<organism evidence="2 3">
    <name type="scientific">Orbilia oligospora</name>
    <name type="common">Nematode-trapping fungus</name>
    <name type="synonym">Arthrobotrys oligospora</name>
    <dbReference type="NCBI Taxonomy" id="2813651"/>
    <lineage>
        <taxon>Eukaryota</taxon>
        <taxon>Fungi</taxon>
        <taxon>Dikarya</taxon>
        <taxon>Ascomycota</taxon>
        <taxon>Pezizomycotina</taxon>
        <taxon>Orbiliomycetes</taxon>
        <taxon>Orbiliales</taxon>
        <taxon>Orbiliaceae</taxon>
        <taxon>Orbilia</taxon>
    </lineage>
</organism>
<dbReference type="AlphaFoldDB" id="A0A7C8RFZ4"/>
<reference evidence="2 3" key="1">
    <citation type="submission" date="2020-01" db="EMBL/GenBank/DDBJ databases">
        <authorList>
            <person name="Palmer J.M."/>
        </authorList>
    </citation>
    <scope>NUCLEOTIDE SEQUENCE [LARGE SCALE GENOMIC DNA]</scope>
    <source>
        <strain evidence="2 3">TWF970</strain>
    </source>
</reference>
<gene>
    <name evidence="2" type="ORF">TWF970_005538</name>
</gene>
<feature type="region of interest" description="Disordered" evidence="1">
    <location>
        <begin position="56"/>
        <end position="87"/>
    </location>
</feature>
<protein>
    <submittedName>
        <fullName evidence="2">Uncharacterized protein</fullName>
    </submittedName>
</protein>
<evidence type="ECO:0000256" key="1">
    <source>
        <dbReference type="SAM" id="MobiDB-lite"/>
    </source>
</evidence>
<name>A0A7C8RFZ4_ORBOL</name>